<keyword evidence="1" id="KW-0472">Membrane</keyword>
<dbReference type="EMBL" id="GGFL01008978">
    <property type="protein sequence ID" value="MBW73156.1"/>
    <property type="molecule type" value="Transcribed_RNA"/>
</dbReference>
<keyword evidence="1" id="KW-1133">Transmembrane helix</keyword>
<evidence type="ECO:0000313" key="2">
    <source>
        <dbReference type="EMBL" id="MBW73156.1"/>
    </source>
</evidence>
<keyword evidence="1" id="KW-0812">Transmembrane</keyword>
<organism evidence="2">
    <name type="scientific">Anopheles darlingi</name>
    <name type="common">Mosquito</name>
    <dbReference type="NCBI Taxonomy" id="43151"/>
    <lineage>
        <taxon>Eukaryota</taxon>
        <taxon>Metazoa</taxon>
        <taxon>Ecdysozoa</taxon>
        <taxon>Arthropoda</taxon>
        <taxon>Hexapoda</taxon>
        <taxon>Insecta</taxon>
        <taxon>Pterygota</taxon>
        <taxon>Neoptera</taxon>
        <taxon>Endopterygota</taxon>
        <taxon>Diptera</taxon>
        <taxon>Nematocera</taxon>
        <taxon>Culicoidea</taxon>
        <taxon>Culicidae</taxon>
        <taxon>Anophelinae</taxon>
        <taxon>Anopheles</taxon>
    </lineage>
</organism>
<dbReference type="AlphaFoldDB" id="A0A2M4D6J4"/>
<reference evidence="2" key="1">
    <citation type="submission" date="2018-01" db="EMBL/GenBank/DDBJ databases">
        <title>An insight into the sialome of Amazonian anophelines.</title>
        <authorList>
            <person name="Ribeiro J.M."/>
            <person name="Scarpassa V."/>
            <person name="Calvo E."/>
        </authorList>
    </citation>
    <scope>NUCLEOTIDE SEQUENCE</scope>
</reference>
<accession>A0A2M4D6J4</accession>
<feature type="transmembrane region" description="Helical" evidence="1">
    <location>
        <begin position="49"/>
        <end position="67"/>
    </location>
</feature>
<sequence>MLRRMVLLFLLLLLLLLLLFVLSISRRCRVRSDRTVHFASIRHADGGCRWWYGVGLCLVLLLLLVVLRMNAFGQWTGRCFAVLERAFRRCIVRFVMSTGSG</sequence>
<proteinExistence type="predicted"/>
<protein>
    <submittedName>
        <fullName evidence="2">Uncharacterized protein</fullName>
    </submittedName>
</protein>
<evidence type="ECO:0000256" key="1">
    <source>
        <dbReference type="SAM" id="Phobius"/>
    </source>
</evidence>
<name>A0A2M4D6J4_ANODA</name>